<evidence type="ECO:0000313" key="21">
    <source>
        <dbReference type="WBParaSite" id="maker-uti_cns_0000527-snap-gene-1.30-mRNA-1"/>
    </source>
</evidence>
<comment type="subcellular location">
    <subcellularLocation>
        <location evidence="18">Endomembrane system</location>
        <topology evidence="18">Single-pass membrane protein</topology>
    </subcellularLocation>
</comment>
<keyword evidence="7" id="KW-0643">Prostaglandin biosynthesis</keyword>
<dbReference type="SFLD" id="SFLDG01182">
    <property type="entry name" value="Prostaglandin_E_synthase_like"/>
    <property type="match status" value="1"/>
</dbReference>
<dbReference type="GO" id="GO:0050220">
    <property type="term" value="F:prostaglandin-E synthase activity"/>
    <property type="evidence" value="ECO:0007669"/>
    <property type="project" value="UniProtKB-EC"/>
</dbReference>
<evidence type="ECO:0000256" key="8">
    <source>
        <dbReference type="ARBA" id="ARBA00022692"/>
    </source>
</evidence>
<dbReference type="SFLD" id="SFLDG01203">
    <property type="entry name" value="Prostaglandin_E_synthase_like1"/>
    <property type="match status" value="1"/>
</dbReference>
<evidence type="ECO:0000256" key="11">
    <source>
        <dbReference type="ARBA" id="ARBA00023098"/>
    </source>
</evidence>
<comment type="catalytic activity">
    <reaction evidence="16">
        <text>prostaglandin H2 = prostaglandin E2</text>
        <dbReference type="Rhea" id="RHEA:12893"/>
        <dbReference type="ChEBI" id="CHEBI:57405"/>
        <dbReference type="ChEBI" id="CHEBI:606564"/>
        <dbReference type="EC" id="5.3.99.3"/>
    </reaction>
    <physiologicalReaction direction="left-to-right" evidence="16">
        <dbReference type="Rhea" id="RHEA:12894"/>
    </physiologicalReaction>
</comment>
<dbReference type="GO" id="GO:0001516">
    <property type="term" value="P:prostaglandin biosynthetic process"/>
    <property type="evidence" value="ECO:0007669"/>
    <property type="project" value="UniProtKB-UniPathway"/>
</dbReference>
<accession>A0A1I8G0N6</accession>
<keyword evidence="6" id="KW-0444">Lipid biosynthesis</keyword>
<dbReference type="SFLD" id="SFLDS00019">
    <property type="entry name" value="Glutathione_Transferase_(cytos"/>
    <property type="match status" value="1"/>
</dbReference>
<dbReference type="InterPro" id="IPR004045">
    <property type="entry name" value="Glutathione_S-Trfase_N"/>
</dbReference>
<dbReference type="PANTHER" id="PTHR12782:SF5">
    <property type="entry name" value="PROSTAGLANDIN E SYNTHASE 2"/>
    <property type="match status" value="1"/>
</dbReference>
<evidence type="ECO:0000256" key="3">
    <source>
        <dbReference type="ARBA" id="ARBA00012203"/>
    </source>
</evidence>
<dbReference type="SUPFAM" id="SSF52833">
    <property type="entry name" value="Thioredoxin-like"/>
    <property type="match status" value="1"/>
</dbReference>
<dbReference type="CDD" id="cd03197">
    <property type="entry name" value="GST_C_mPGES2"/>
    <property type="match status" value="1"/>
</dbReference>
<dbReference type="Gene3D" id="3.40.30.10">
    <property type="entry name" value="Glutaredoxin"/>
    <property type="match status" value="1"/>
</dbReference>
<sequence length="351" mass="39570">RYYLPHLQGWLKTLLLGTGATATASAAGLAVWYRSLTSGEPLPPSHWARQPIRQIAGRSLDNDLQLTLFQYQTCPFCCKVRAYLDYSGLGYNIVEVNSVSRQQIRWMNDYRKVPVLYAAPANSSASGDEVVLKDSSVIMSALESRIRDPSQSLAQLRLCYPGIVGEEGGKLTYPNRYFVMQPGQKLDESKLREEQKWRQWVDDVFVHTISPNIYRTLPEALDSFRWFDKAGDWEKCFTPAERALVIYTGAAVMRLVSMRLRSKYNLHRDVRKSLYNELDAFLLNGVGKRRFRGGDRPDLSDLSMYGVLTAMEGTAAFSDAMDNCPKLRPWFGRMRAAVSAREGGGRLAGAA</sequence>
<evidence type="ECO:0000256" key="9">
    <source>
        <dbReference type="ARBA" id="ARBA00022832"/>
    </source>
</evidence>
<dbReference type="AlphaFoldDB" id="A0A1I8G0N6"/>
<dbReference type="InterPro" id="IPR040079">
    <property type="entry name" value="Glutathione_S-Trfase"/>
</dbReference>
<keyword evidence="20" id="KW-1185">Reference proteome</keyword>
<keyword evidence="8" id="KW-0812">Transmembrane</keyword>
<keyword evidence="14" id="KW-0413">Isomerase</keyword>
<comment type="similarity">
    <text evidence="2">Belongs to the GST superfamily.</text>
</comment>
<reference evidence="21" key="1">
    <citation type="submission" date="2016-11" db="UniProtKB">
        <authorList>
            <consortium name="WormBaseParasite"/>
        </authorList>
    </citation>
    <scope>IDENTIFICATION</scope>
</reference>
<evidence type="ECO:0000256" key="17">
    <source>
        <dbReference type="ARBA" id="ARBA00031041"/>
    </source>
</evidence>
<dbReference type="GO" id="GO:0012505">
    <property type="term" value="C:endomembrane system"/>
    <property type="evidence" value="ECO:0007669"/>
    <property type="project" value="UniProtKB-SubCell"/>
</dbReference>
<keyword evidence="5" id="KW-0644">Prostaglandin metabolism</keyword>
<evidence type="ECO:0000256" key="15">
    <source>
        <dbReference type="ARBA" id="ARBA00023930"/>
    </source>
</evidence>
<evidence type="ECO:0000313" key="20">
    <source>
        <dbReference type="Proteomes" id="UP000095280"/>
    </source>
</evidence>
<evidence type="ECO:0000256" key="7">
    <source>
        <dbReference type="ARBA" id="ARBA00022585"/>
    </source>
</evidence>
<evidence type="ECO:0000256" key="6">
    <source>
        <dbReference type="ARBA" id="ARBA00022516"/>
    </source>
</evidence>
<keyword evidence="10" id="KW-1133">Transmembrane helix</keyword>
<dbReference type="WBParaSite" id="maker-uti_cns_0000527-snap-gene-1.30-mRNA-1">
    <property type="protein sequence ID" value="maker-uti_cns_0000527-snap-gene-1.30-mRNA-1"/>
    <property type="gene ID" value="maker-uti_cns_0000527-snap-gene-1.30"/>
</dbReference>
<dbReference type="InterPro" id="IPR036282">
    <property type="entry name" value="Glutathione-S-Trfase_C_sf"/>
</dbReference>
<evidence type="ECO:0000256" key="1">
    <source>
        <dbReference type="ARBA" id="ARBA00004702"/>
    </source>
</evidence>
<evidence type="ECO:0000256" key="10">
    <source>
        <dbReference type="ARBA" id="ARBA00022989"/>
    </source>
</evidence>
<evidence type="ECO:0000256" key="4">
    <source>
        <dbReference type="ARBA" id="ARBA00019474"/>
    </source>
</evidence>
<evidence type="ECO:0000256" key="14">
    <source>
        <dbReference type="ARBA" id="ARBA00023235"/>
    </source>
</evidence>
<organism evidence="20 21">
    <name type="scientific">Macrostomum lignano</name>
    <dbReference type="NCBI Taxonomy" id="282301"/>
    <lineage>
        <taxon>Eukaryota</taxon>
        <taxon>Metazoa</taxon>
        <taxon>Spiralia</taxon>
        <taxon>Lophotrochozoa</taxon>
        <taxon>Platyhelminthes</taxon>
        <taxon>Rhabditophora</taxon>
        <taxon>Macrostomorpha</taxon>
        <taxon>Macrostomida</taxon>
        <taxon>Macrostomidae</taxon>
        <taxon>Macrostomum</taxon>
    </lineage>
</organism>
<keyword evidence="13" id="KW-0275">Fatty acid biosynthesis</keyword>
<keyword evidence="12" id="KW-0472">Membrane</keyword>
<feature type="domain" description="GST N-terminal" evidence="19">
    <location>
        <begin position="68"/>
        <end position="146"/>
    </location>
</feature>
<dbReference type="SUPFAM" id="SSF47616">
    <property type="entry name" value="GST C-terminal domain-like"/>
    <property type="match status" value="1"/>
</dbReference>
<evidence type="ECO:0000256" key="2">
    <source>
        <dbReference type="ARBA" id="ARBA00007409"/>
    </source>
</evidence>
<dbReference type="GO" id="GO:0004364">
    <property type="term" value="F:glutathione transferase activity"/>
    <property type="evidence" value="ECO:0007669"/>
    <property type="project" value="UniProtKB-EC"/>
</dbReference>
<dbReference type="UniPathway" id="UPA00662"/>
<evidence type="ECO:0000259" key="19">
    <source>
        <dbReference type="Pfam" id="PF13417"/>
    </source>
</evidence>
<dbReference type="InterPro" id="IPR034335">
    <property type="entry name" value="PGES2_C"/>
</dbReference>
<dbReference type="InterPro" id="IPR034334">
    <property type="entry name" value="PGES2"/>
</dbReference>
<name>A0A1I8G0N6_9PLAT</name>
<dbReference type="PROSITE" id="PS51354">
    <property type="entry name" value="GLUTAREDOXIN_2"/>
    <property type="match status" value="1"/>
</dbReference>
<evidence type="ECO:0000256" key="5">
    <source>
        <dbReference type="ARBA" id="ARBA00022501"/>
    </source>
</evidence>
<dbReference type="Pfam" id="PF13417">
    <property type="entry name" value="GST_N_3"/>
    <property type="match status" value="1"/>
</dbReference>
<proteinExistence type="inferred from homology"/>
<evidence type="ECO:0000256" key="18">
    <source>
        <dbReference type="ARBA" id="ARBA00037847"/>
    </source>
</evidence>
<dbReference type="Gene3D" id="1.20.1050.10">
    <property type="match status" value="1"/>
</dbReference>
<evidence type="ECO:0000256" key="13">
    <source>
        <dbReference type="ARBA" id="ARBA00023160"/>
    </source>
</evidence>
<keyword evidence="11" id="KW-0443">Lipid metabolism</keyword>
<comment type="pathway">
    <text evidence="1">Lipid metabolism; prostaglandin biosynthesis.</text>
</comment>
<keyword evidence="9" id="KW-0276">Fatty acid metabolism</keyword>
<protein>
    <recommendedName>
        <fullName evidence="4">Prostaglandin E synthase 2</fullName>
        <ecNumber evidence="3">5.3.99.3</ecNumber>
    </recommendedName>
    <alternativeName>
        <fullName evidence="17">Microsomal prostaglandin E synthase 2</fullName>
    </alternativeName>
</protein>
<evidence type="ECO:0000256" key="12">
    <source>
        <dbReference type="ARBA" id="ARBA00023136"/>
    </source>
</evidence>
<dbReference type="Proteomes" id="UP000095280">
    <property type="component" value="Unplaced"/>
</dbReference>
<dbReference type="EC" id="5.3.99.3" evidence="3"/>
<comment type="catalytic activity">
    <reaction evidence="15">
        <text>prostaglandin H2 = (12S)-hydroxy-(5Z,8E,10E)-heptadecatrienoate + malonaldehyde</text>
        <dbReference type="Rhea" id="RHEA:48644"/>
        <dbReference type="ChEBI" id="CHEBI:57405"/>
        <dbReference type="ChEBI" id="CHEBI:90694"/>
        <dbReference type="ChEBI" id="CHEBI:566274"/>
    </reaction>
    <physiologicalReaction direction="left-to-right" evidence="15">
        <dbReference type="Rhea" id="RHEA:48645"/>
    </physiologicalReaction>
</comment>
<dbReference type="PANTHER" id="PTHR12782">
    <property type="entry name" value="MICROSOMAL PROSTAGLANDIN E SYNTHASE-2"/>
    <property type="match status" value="1"/>
</dbReference>
<dbReference type="GO" id="GO:0005739">
    <property type="term" value="C:mitochondrion"/>
    <property type="evidence" value="ECO:0007669"/>
    <property type="project" value="TreeGrafter"/>
</dbReference>
<dbReference type="InterPro" id="IPR036249">
    <property type="entry name" value="Thioredoxin-like_sf"/>
</dbReference>
<evidence type="ECO:0000256" key="16">
    <source>
        <dbReference type="ARBA" id="ARBA00023931"/>
    </source>
</evidence>